<protein>
    <submittedName>
        <fullName evidence="1">Uncharacterized protein</fullName>
    </submittedName>
</protein>
<sequence>MIPEIPTFKEFFNYFHLRQIKQRSAKIPITLRETEISLIDLNRLATLCFEIDTKEYGFMEILGRRRRPTNVSTVCSHYFSTLLGLKIQLPNAESASTECAAPGRHMFQLVRYSRCCNRFLSISNTLFTRLLKILRQPTTDIALRLQAFRQAQSLSLAQTLYSTWVHKFDGNSET</sequence>
<gene>
    <name evidence="1" type="ORF">CSKR_110838</name>
</gene>
<name>A0A419Q3S4_CLOSI</name>
<evidence type="ECO:0000313" key="2">
    <source>
        <dbReference type="Proteomes" id="UP000286415"/>
    </source>
</evidence>
<dbReference type="AlphaFoldDB" id="A0A419Q3S4"/>
<comment type="caution">
    <text evidence="1">The sequence shown here is derived from an EMBL/GenBank/DDBJ whole genome shotgun (WGS) entry which is preliminary data.</text>
</comment>
<keyword evidence="2" id="KW-1185">Reference proteome</keyword>
<dbReference type="Proteomes" id="UP000286415">
    <property type="component" value="Unassembled WGS sequence"/>
</dbReference>
<organism evidence="1 2">
    <name type="scientific">Clonorchis sinensis</name>
    <name type="common">Chinese liver fluke</name>
    <dbReference type="NCBI Taxonomy" id="79923"/>
    <lineage>
        <taxon>Eukaryota</taxon>
        <taxon>Metazoa</taxon>
        <taxon>Spiralia</taxon>
        <taxon>Lophotrochozoa</taxon>
        <taxon>Platyhelminthes</taxon>
        <taxon>Trematoda</taxon>
        <taxon>Digenea</taxon>
        <taxon>Opisthorchiida</taxon>
        <taxon>Opisthorchiata</taxon>
        <taxon>Opisthorchiidae</taxon>
        <taxon>Clonorchis</taxon>
    </lineage>
</organism>
<dbReference type="EMBL" id="NIRI02000013">
    <property type="protein sequence ID" value="KAG5452795.1"/>
    <property type="molecule type" value="Genomic_DNA"/>
</dbReference>
<proteinExistence type="predicted"/>
<accession>A0A419Q3S4</accession>
<reference evidence="1 2" key="2">
    <citation type="journal article" date="2021" name="Genomics">
        <title>High-quality reference genome for Clonorchis sinensis.</title>
        <authorList>
            <person name="Young N.D."/>
            <person name="Stroehlein A.J."/>
            <person name="Kinkar L."/>
            <person name="Wang T."/>
            <person name="Sohn W.M."/>
            <person name="Chang B.C.H."/>
            <person name="Kaur P."/>
            <person name="Weisz D."/>
            <person name="Dudchenko O."/>
            <person name="Aiden E.L."/>
            <person name="Korhonen P.K."/>
            <person name="Gasser R.B."/>
        </authorList>
    </citation>
    <scope>NUCLEOTIDE SEQUENCE [LARGE SCALE GENOMIC DNA]</scope>
    <source>
        <strain evidence="1">Cs-k2</strain>
    </source>
</reference>
<evidence type="ECO:0000313" key="1">
    <source>
        <dbReference type="EMBL" id="KAG5452795.1"/>
    </source>
</evidence>
<dbReference type="InParanoid" id="A0A419Q3S4"/>
<reference evidence="1 2" key="1">
    <citation type="journal article" date="2018" name="Biotechnol. Adv.">
        <title>Improved genomic resources and new bioinformatic workflow for the carcinogenic parasite Clonorchis sinensis: Biotechnological implications.</title>
        <authorList>
            <person name="Wang D."/>
            <person name="Korhonen P.K."/>
            <person name="Gasser R.B."/>
            <person name="Young N.D."/>
        </authorList>
    </citation>
    <scope>NUCLEOTIDE SEQUENCE [LARGE SCALE GENOMIC DNA]</scope>
    <source>
        <strain evidence="1">Cs-k2</strain>
    </source>
</reference>